<evidence type="ECO:0000256" key="1">
    <source>
        <dbReference type="ARBA" id="ARBA00009481"/>
    </source>
</evidence>
<keyword evidence="5" id="KW-0808">Transferase</keyword>
<dbReference type="Gene3D" id="3.40.50.2000">
    <property type="entry name" value="Glycogen Phosphorylase B"/>
    <property type="match status" value="2"/>
</dbReference>
<keyword evidence="4" id="KW-0328">Glycosyltransferase</keyword>
<keyword evidence="11" id="KW-1185">Reference proteome</keyword>
<dbReference type="InterPro" id="IPR052078">
    <property type="entry name" value="Trehalose_Metab_GTase"/>
</dbReference>
<feature type="domain" description="Trehalose synthase N-terminal" evidence="9">
    <location>
        <begin position="294"/>
        <end position="460"/>
    </location>
</feature>
<evidence type="ECO:0000256" key="3">
    <source>
        <dbReference type="ARBA" id="ARBA00022526"/>
    </source>
</evidence>
<feature type="region of interest" description="Disordered" evidence="7">
    <location>
        <begin position="104"/>
        <end position="143"/>
    </location>
</feature>
<evidence type="ECO:0000256" key="7">
    <source>
        <dbReference type="SAM" id="MobiDB-lite"/>
    </source>
</evidence>
<dbReference type="InterPro" id="IPR001296">
    <property type="entry name" value="Glyco_trans_1"/>
</dbReference>
<organism evidence="10 11">
    <name type="scientific">Phyllosticta citriasiana</name>
    <dbReference type="NCBI Taxonomy" id="595635"/>
    <lineage>
        <taxon>Eukaryota</taxon>
        <taxon>Fungi</taxon>
        <taxon>Dikarya</taxon>
        <taxon>Ascomycota</taxon>
        <taxon>Pezizomycotina</taxon>
        <taxon>Dothideomycetes</taxon>
        <taxon>Dothideomycetes incertae sedis</taxon>
        <taxon>Botryosphaeriales</taxon>
        <taxon>Phyllostictaceae</taxon>
        <taxon>Phyllosticta</taxon>
    </lineage>
</organism>
<comment type="similarity">
    <text evidence="1">Belongs to the glycosyltransferase group 1 family. Glycosyltransferase 4 subfamily.</text>
</comment>
<comment type="subunit">
    <text evidence="2">Homodimer.</text>
</comment>
<gene>
    <name evidence="10" type="ORF">IWZ03DRAFT_19416</name>
</gene>
<comment type="caution">
    <text evidence="10">The sequence shown here is derived from an EMBL/GenBank/DDBJ whole genome shotgun (WGS) entry which is preliminary data.</text>
</comment>
<dbReference type="PANTHER" id="PTHR47779">
    <property type="entry name" value="SYNTHASE (CCG-9), PUTATIVE (AFU_ORTHOLOGUE AFUA_3G12100)-RELATED"/>
    <property type="match status" value="1"/>
</dbReference>
<evidence type="ECO:0000313" key="11">
    <source>
        <dbReference type="Proteomes" id="UP001363622"/>
    </source>
</evidence>
<feature type="region of interest" description="Disordered" evidence="7">
    <location>
        <begin position="1"/>
        <end position="22"/>
    </location>
</feature>
<keyword evidence="6" id="KW-0119">Carbohydrate metabolism</keyword>
<dbReference type="InterPro" id="IPR049438">
    <property type="entry name" value="TreT_GT1"/>
</dbReference>
<sequence length="752" mass="83757">MISSLSDTKKSPSHHTRRATWSSTDDLPFASAKTRHDFEAHGPTKHLEKLGKARLTIEFGEVPTTLYIGLAAKQDERGLLEVGFASHDGTYSLDFAVHVLGGEDPNSRNRRSSKSSNGFSTGFSSNCSSWDGSRPSTPAVPLREHDRDKALADFVISKISEYQQEHLYKFAGAGITKALVDLSPQLPSRLWWELDIVPLVFEHGLENLGVAPKAAVTIDEEADSMARKSLMFFGPNSQPRVQIGFKNVVEVDCRGHALITRLDQYPETVGQRTWEATLKYVKSIKEHNTKIAFFNSTPQGGGVALMRHALIRLFRLLGVDAKWYVPKPKPEVFRLTKTNHNILQGVASPDARLTPEKQAVLDEWAQGNAERFWIPTGGPLAPRSNGGADVIVVDDPQMPALVKISKAIDPERPVIFRSHIQVRSDLADDPRTPTAEVWNWVWNNVQQADLFISHPVKEFVPSNVDFKKVGYLPATTDWLDGLNKETNQFVTEYYFHELSSECFKQQMNQLDFPNRDYIAQIARFDPSKGIPDVLAGYAELRQTHMKGWPKDKTPQLVLAGHGAVDDPDGSMILDQTLSLLNDKYSDIQGDVVVMRLGPTDQLLNTVMSNAKVALQLSTREGFEVKVSEALHKGIPIIATKAGGIPLQVQHKKSGFLVEPGDYRAVARHLAELFKDPELYQRMSKFAATHVSDEVSTVGNALSWLYMADSLAKGKKLLPDSKWINDMAREEAGLPYVEGETKLPRKKELNLQG</sequence>
<keyword evidence="3" id="KW-0313">Glucose metabolism</keyword>
<feature type="compositionally biased region" description="Low complexity" evidence="7">
    <location>
        <begin position="114"/>
        <end position="129"/>
    </location>
</feature>
<evidence type="ECO:0000256" key="2">
    <source>
        <dbReference type="ARBA" id="ARBA00011738"/>
    </source>
</evidence>
<evidence type="ECO:0000256" key="4">
    <source>
        <dbReference type="ARBA" id="ARBA00022676"/>
    </source>
</evidence>
<evidence type="ECO:0000256" key="6">
    <source>
        <dbReference type="ARBA" id="ARBA00023277"/>
    </source>
</evidence>
<reference evidence="10 11" key="1">
    <citation type="submission" date="2024-04" db="EMBL/GenBank/DDBJ databases">
        <title>Phyllosticta paracitricarpa is synonymous to the EU quarantine fungus P. citricarpa based on phylogenomic analyses.</title>
        <authorList>
            <consortium name="Lawrence Berkeley National Laboratory"/>
            <person name="Van Ingen-Buijs V.A."/>
            <person name="Van Westerhoven A.C."/>
            <person name="Haridas S."/>
            <person name="Skiadas P."/>
            <person name="Martin F."/>
            <person name="Groenewald J.Z."/>
            <person name="Crous P.W."/>
            <person name="Seidl M.F."/>
        </authorList>
    </citation>
    <scope>NUCLEOTIDE SEQUENCE [LARGE SCALE GENOMIC DNA]</scope>
    <source>
        <strain evidence="10 11">CBS 123371</strain>
    </source>
</reference>
<evidence type="ECO:0000259" key="9">
    <source>
        <dbReference type="Pfam" id="PF21269"/>
    </source>
</evidence>
<proteinExistence type="inferred from homology"/>
<evidence type="ECO:0000259" key="8">
    <source>
        <dbReference type="Pfam" id="PF00534"/>
    </source>
</evidence>
<dbReference type="Proteomes" id="UP001363622">
    <property type="component" value="Unassembled WGS sequence"/>
</dbReference>
<dbReference type="SUPFAM" id="SSF53756">
    <property type="entry name" value="UDP-Glycosyltransferase/glycogen phosphorylase"/>
    <property type="match status" value="1"/>
</dbReference>
<feature type="domain" description="Glycosyl transferase family 1" evidence="8">
    <location>
        <begin position="508"/>
        <end position="687"/>
    </location>
</feature>
<dbReference type="EMBL" id="JBBPHU010000001">
    <property type="protein sequence ID" value="KAK7524165.1"/>
    <property type="molecule type" value="Genomic_DNA"/>
</dbReference>
<protein>
    <submittedName>
        <fullName evidence="10">Trehalose synthase (Ccg-9)</fullName>
    </submittedName>
</protein>
<dbReference type="PANTHER" id="PTHR47779:SF1">
    <property type="entry name" value="SYNTHASE (CCG-9), PUTATIVE (AFU_ORTHOLOGUE AFUA_3G12100)-RELATED"/>
    <property type="match status" value="1"/>
</dbReference>
<evidence type="ECO:0000256" key="5">
    <source>
        <dbReference type="ARBA" id="ARBA00022679"/>
    </source>
</evidence>
<dbReference type="Pfam" id="PF00534">
    <property type="entry name" value="Glycos_transf_1"/>
    <property type="match status" value="1"/>
</dbReference>
<dbReference type="Pfam" id="PF21269">
    <property type="entry name" value="TreT_GT1"/>
    <property type="match status" value="1"/>
</dbReference>
<evidence type="ECO:0000313" key="10">
    <source>
        <dbReference type="EMBL" id="KAK7524165.1"/>
    </source>
</evidence>
<accession>A0ABR1KZP3</accession>
<name>A0ABR1KZP3_9PEZI</name>